<evidence type="ECO:0000256" key="1">
    <source>
        <dbReference type="SAM" id="MobiDB-lite"/>
    </source>
</evidence>
<accession>A0AA40G3H2</accession>
<proteinExistence type="predicted"/>
<organism evidence="2 3">
    <name type="scientific">Melipona bicolor</name>
    <dbReference type="NCBI Taxonomy" id="60889"/>
    <lineage>
        <taxon>Eukaryota</taxon>
        <taxon>Metazoa</taxon>
        <taxon>Ecdysozoa</taxon>
        <taxon>Arthropoda</taxon>
        <taxon>Hexapoda</taxon>
        <taxon>Insecta</taxon>
        <taxon>Pterygota</taxon>
        <taxon>Neoptera</taxon>
        <taxon>Endopterygota</taxon>
        <taxon>Hymenoptera</taxon>
        <taxon>Apocrita</taxon>
        <taxon>Aculeata</taxon>
        <taxon>Apoidea</taxon>
        <taxon>Anthophila</taxon>
        <taxon>Apidae</taxon>
        <taxon>Melipona</taxon>
    </lineage>
</organism>
<evidence type="ECO:0000313" key="3">
    <source>
        <dbReference type="Proteomes" id="UP001177670"/>
    </source>
</evidence>
<keyword evidence="3" id="KW-1185">Reference proteome</keyword>
<gene>
    <name evidence="2" type="ORF">K0M31_019773</name>
</gene>
<dbReference type="Proteomes" id="UP001177670">
    <property type="component" value="Unassembled WGS sequence"/>
</dbReference>
<dbReference type="AlphaFoldDB" id="A0AA40G3H2"/>
<feature type="compositionally biased region" description="Basic and acidic residues" evidence="1">
    <location>
        <begin position="43"/>
        <end position="53"/>
    </location>
</feature>
<comment type="caution">
    <text evidence="2">The sequence shown here is derived from an EMBL/GenBank/DDBJ whole genome shotgun (WGS) entry which is preliminary data.</text>
</comment>
<dbReference type="EMBL" id="JAHYIQ010000008">
    <property type="protein sequence ID" value="KAK1130089.1"/>
    <property type="molecule type" value="Genomic_DNA"/>
</dbReference>
<feature type="compositionally biased region" description="Low complexity" evidence="1">
    <location>
        <begin position="56"/>
        <end position="66"/>
    </location>
</feature>
<reference evidence="2" key="1">
    <citation type="submission" date="2021-10" db="EMBL/GenBank/DDBJ databases">
        <title>Melipona bicolor Genome sequencing and assembly.</title>
        <authorList>
            <person name="Araujo N.S."/>
            <person name="Arias M.C."/>
        </authorList>
    </citation>
    <scope>NUCLEOTIDE SEQUENCE</scope>
    <source>
        <strain evidence="2">USP_2M_L1-L4_2017</strain>
        <tissue evidence="2">Whole body</tissue>
    </source>
</reference>
<feature type="region of interest" description="Disordered" evidence="1">
    <location>
        <begin position="43"/>
        <end position="89"/>
    </location>
</feature>
<protein>
    <submittedName>
        <fullName evidence="2">Uncharacterized protein</fullName>
    </submittedName>
</protein>
<evidence type="ECO:0000313" key="2">
    <source>
        <dbReference type="EMBL" id="KAK1130089.1"/>
    </source>
</evidence>
<feature type="region of interest" description="Disordered" evidence="1">
    <location>
        <begin position="121"/>
        <end position="146"/>
    </location>
</feature>
<sequence length="457" mass="52453">MSVPFEINLLNCQRLAQYEESGTCDKEGNVEITKTFIEQIRDKKVAGRNDKRSNATSSQRTTQRSTEPPIQKGRPIKAASFDSPRSLDDPTDRYAVEKCQSRSSVCSNCLLVERARKKCKTKADLGQTSDVNENPRYTPGHSAPRDHLFKNRAQQDESRMIVSAIGPYLSYLSRGRRSRNPKWNGLQRRSTSNEILGGIQNFSRNVPCDLTNHCRAECSCRQGFNSPRLSLNDFQSVNGWDLPGSLVENFSRSLNITSENDTKNCVNQEQTVYNSIENSVRHLSSNFLHLHPWNEANRQLASCYQYNSCCQNFAISAAEQSNRMDQYVQYPNQNLTYNLQNVREFREEPGRGYFPQQFSPDDAKPTAIGSLPPEFPSTENYYRGQPASVPAMPNYKYSNHHQMISNSLQRNYDSLLNTTLNFDERFAYESRMNPINTMKDTTFAEHKLQFEEKFRKL</sequence>
<name>A0AA40G3H2_9HYME</name>